<reference evidence="3" key="1">
    <citation type="journal article" date="2014" name="Int. J. Syst. Evol. Microbiol.">
        <title>Complete genome sequence of Corynebacterium casei LMG S-19264T (=DSM 44701T), isolated from a smear-ripened cheese.</title>
        <authorList>
            <consortium name="US DOE Joint Genome Institute (JGI-PGF)"/>
            <person name="Walter F."/>
            <person name="Albersmeier A."/>
            <person name="Kalinowski J."/>
            <person name="Ruckert C."/>
        </authorList>
    </citation>
    <scope>NUCLEOTIDE SEQUENCE</scope>
    <source>
        <strain evidence="3">CGMCC 1.15478</strain>
    </source>
</reference>
<dbReference type="Pfam" id="PF08327">
    <property type="entry name" value="AHSA1"/>
    <property type="match status" value="1"/>
</dbReference>
<comment type="similarity">
    <text evidence="1">Belongs to the AHA1 family.</text>
</comment>
<dbReference type="Proteomes" id="UP000641514">
    <property type="component" value="Unassembled WGS sequence"/>
</dbReference>
<sequence length="150" mass="17304">MKTDLDRIERHITINASAERVWDLISIPGWFINDGTIIDHTIETRGEVHIVHDPVHGKFKLTTVELDKPRYAAFRWHTDTTRLDDSTLVEFWIEESPQGGVTLRVIESGFASLRMSEEQRQLRIKSNKDGWEEELIAARIYLTGSDDDDA</sequence>
<proteinExistence type="inferred from homology"/>
<comment type="caution">
    <text evidence="3">The sequence shown here is derived from an EMBL/GenBank/DDBJ whole genome shotgun (WGS) entry which is preliminary data.</text>
</comment>
<protein>
    <submittedName>
        <fullName evidence="3">Toxin</fullName>
    </submittedName>
</protein>
<dbReference type="SUPFAM" id="SSF55961">
    <property type="entry name" value="Bet v1-like"/>
    <property type="match status" value="1"/>
</dbReference>
<evidence type="ECO:0000313" key="3">
    <source>
        <dbReference type="EMBL" id="GGC56220.1"/>
    </source>
</evidence>
<evidence type="ECO:0000259" key="2">
    <source>
        <dbReference type="Pfam" id="PF08327"/>
    </source>
</evidence>
<gene>
    <name evidence="3" type="ORF">GCM10011410_05830</name>
</gene>
<dbReference type="Gene3D" id="3.30.530.20">
    <property type="match status" value="1"/>
</dbReference>
<dbReference type="EMBL" id="BMJH01000001">
    <property type="protein sequence ID" value="GGC56220.1"/>
    <property type="molecule type" value="Genomic_DNA"/>
</dbReference>
<name>A0A916U0Y6_9ACTN</name>
<evidence type="ECO:0000256" key="1">
    <source>
        <dbReference type="ARBA" id="ARBA00006817"/>
    </source>
</evidence>
<feature type="domain" description="Activator of Hsp90 ATPase homologue 1/2-like C-terminal" evidence="2">
    <location>
        <begin position="15"/>
        <end position="134"/>
    </location>
</feature>
<accession>A0A916U0Y6</accession>
<dbReference type="InterPro" id="IPR023393">
    <property type="entry name" value="START-like_dom_sf"/>
</dbReference>
<keyword evidence="4" id="KW-1185">Reference proteome</keyword>
<organism evidence="3 4">
    <name type="scientific">Hoyosella rhizosphaerae</name>
    <dbReference type="NCBI Taxonomy" id="1755582"/>
    <lineage>
        <taxon>Bacteria</taxon>
        <taxon>Bacillati</taxon>
        <taxon>Actinomycetota</taxon>
        <taxon>Actinomycetes</taxon>
        <taxon>Mycobacteriales</taxon>
        <taxon>Hoyosellaceae</taxon>
        <taxon>Hoyosella</taxon>
    </lineage>
</organism>
<dbReference type="AlphaFoldDB" id="A0A916U0Y6"/>
<dbReference type="InterPro" id="IPR013538">
    <property type="entry name" value="ASHA1/2-like_C"/>
</dbReference>
<evidence type="ECO:0000313" key="4">
    <source>
        <dbReference type="Proteomes" id="UP000641514"/>
    </source>
</evidence>
<dbReference type="RefSeq" id="WP_188670486.1">
    <property type="nucleotide sequence ID" value="NZ_BMJH01000001.1"/>
</dbReference>
<reference evidence="3" key="2">
    <citation type="submission" date="2020-09" db="EMBL/GenBank/DDBJ databases">
        <authorList>
            <person name="Sun Q."/>
            <person name="Zhou Y."/>
        </authorList>
    </citation>
    <scope>NUCLEOTIDE SEQUENCE</scope>
    <source>
        <strain evidence="3">CGMCC 1.15478</strain>
    </source>
</reference>